<dbReference type="GO" id="GO:0004672">
    <property type="term" value="F:protein kinase activity"/>
    <property type="evidence" value="ECO:0007669"/>
    <property type="project" value="InterPro"/>
</dbReference>
<dbReference type="PROSITE" id="PS50011">
    <property type="entry name" value="PROTEIN_KINASE_DOM"/>
    <property type="match status" value="1"/>
</dbReference>
<evidence type="ECO:0000259" key="1">
    <source>
        <dbReference type="PROSITE" id="PS50011"/>
    </source>
</evidence>
<dbReference type="GO" id="GO:0005524">
    <property type="term" value="F:ATP binding"/>
    <property type="evidence" value="ECO:0007669"/>
    <property type="project" value="InterPro"/>
</dbReference>
<reference evidence="2 3" key="1">
    <citation type="submission" date="2018-11" db="EMBL/GenBank/DDBJ databases">
        <title>Genome assembly of Steccherinum ochraceum LE-BIN_3174, the white-rot fungus of the Steccherinaceae family (The Residual Polyporoid clade, Polyporales, Basidiomycota).</title>
        <authorList>
            <person name="Fedorova T.V."/>
            <person name="Glazunova O.A."/>
            <person name="Landesman E.O."/>
            <person name="Moiseenko K.V."/>
            <person name="Psurtseva N.V."/>
            <person name="Savinova O.S."/>
            <person name="Shakhova N.V."/>
            <person name="Tyazhelova T.V."/>
            <person name="Vasina D.V."/>
        </authorList>
    </citation>
    <scope>NUCLEOTIDE SEQUENCE [LARGE SCALE GENOMIC DNA]</scope>
    <source>
        <strain evidence="2 3">LE-BIN_3174</strain>
    </source>
</reference>
<feature type="domain" description="Protein kinase" evidence="1">
    <location>
        <begin position="89"/>
        <end position="321"/>
    </location>
</feature>
<sequence length="321" mass="36197">MEDRKRRVKVVAMNAFSEITLSGLQSTPRNRASCLKFIPPPPAPLDPETKTRRYQHPAYMSNIPDEACQASHKPPRSRLPEAESLTLALSLGKQVGYGRVGRVYEVEVDETASSSSLSGRVLPPLVVKVSRRGMASALLPEAQTYADMERLQGNVIPRCYGVFTTTIKNKRTFLPWDEEGLDEDGCTPPDYVDANLMKGPLPPNAVTILVLERVGSPIELDQQPQRTLDELRAMYTDIASMGILHCDIRQKNILYAPAHSPIPVSTSPNWTRPYRFRIIDFHKSRTTNINKYQIAVDYYANLVRFIDGLVNGDVFEPWHRY</sequence>
<dbReference type="InterPro" id="IPR011009">
    <property type="entry name" value="Kinase-like_dom_sf"/>
</dbReference>
<dbReference type="EMBL" id="RWJN01000203">
    <property type="protein sequence ID" value="TCD65027.1"/>
    <property type="molecule type" value="Genomic_DNA"/>
</dbReference>
<proteinExistence type="predicted"/>
<gene>
    <name evidence="2" type="ORF">EIP91_003348</name>
</gene>
<comment type="caution">
    <text evidence="2">The sequence shown here is derived from an EMBL/GenBank/DDBJ whole genome shotgun (WGS) entry which is preliminary data.</text>
</comment>
<evidence type="ECO:0000313" key="2">
    <source>
        <dbReference type="EMBL" id="TCD65027.1"/>
    </source>
</evidence>
<dbReference type="OrthoDB" id="2751208at2759"/>
<dbReference type="Gene3D" id="1.10.510.10">
    <property type="entry name" value="Transferase(Phosphotransferase) domain 1"/>
    <property type="match status" value="1"/>
</dbReference>
<dbReference type="SUPFAM" id="SSF56112">
    <property type="entry name" value="Protein kinase-like (PK-like)"/>
    <property type="match status" value="1"/>
</dbReference>
<dbReference type="InterPro" id="IPR000719">
    <property type="entry name" value="Prot_kinase_dom"/>
</dbReference>
<accession>A0A4V2MW61</accession>
<dbReference type="Proteomes" id="UP000292702">
    <property type="component" value="Unassembled WGS sequence"/>
</dbReference>
<evidence type="ECO:0000313" key="3">
    <source>
        <dbReference type="Proteomes" id="UP000292702"/>
    </source>
</evidence>
<organism evidence="2 3">
    <name type="scientific">Steccherinum ochraceum</name>
    <dbReference type="NCBI Taxonomy" id="92696"/>
    <lineage>
        <taxon>Eukaryota</taxon>
        <taxon>Fungi</taxon>
        <taxon>Dikarya</taxon>
        <taxon>Basidiomycota</taxon>
        <taxon>Agaricomycotina</taxon>
        <taxon>Agaricomycetes</taxon>
        <taxon>Polyporales</taxon>
        <taxon>Steccherinaceae</taxon>
        <taxon>Steccherinum</taxon>
    </lineage>
</organism>
<keyword evidence="3" id="KW-1185">Reference proteome</keyword>
<protein>
    <recommendedName>
        <fullName evidence="1">Protein kinase domain-containing protein</fullName>
    </recommendedName>
</protein>
<name>A0A4V2MW61_9APHY</name>
<dbReference type="AlphaFoldDB" id="A0A4V2MW61"/>